<organism evidence="7 8">
    <name type="scientific">Motilibacter rhizosphaerae</name>
    <dbReference type="NCBI Taxonomy" id="598652"/>
    <lineage>
        <taxon>Bacteria</taxon>
        <taxon>Bacillati</taxon>
        <taxon>Actinomycetota</taxon>
        <taxon>Actinomycetes</taxon>
        <taxon>Motilibacterales</taxon>
        <taxon>Motilibacteraceae</taxon>
        <taxon>Motilibacter</taxon>
    </lineage>
</organism>
<dbReference type="Proteomes" id="UP000293638">
    <property type="component" value="Unassembled WGS sequence"/>
</dbReference>
<dbReference type="InterPro" id="IPR002081">
    <property type="entry name" value="Cryptochrome/DNA_photolyase_1"/>
</dbReference>
<evidence type="ECO:0000256" key="2">
    <source>
        <dbReference type="ARBA" id="ARBA00022827"/>
    </source>
</evidence>
<keyword evidence="8" id="KW-1185">Reference proteome</keyword>
<dbReference type="PANTHER" id="PTHR11455:SF9">
    <property type="entry name" value="CRYPTOCHROME CIRCADIAN CLOCK 5 ISOFORM X1"/>
    <property type="match status" value="1"/>
</dbReference>
<feature type="site" description="Electron transfer via tryptophanyl radical" evidence="4">
    <location>
        <position position="137"/>
    </location>
</feature>
<accession>A0A4Q7NAV1</accession>
<dbReference type="Gene3D" id="1.10.579.10">
    <property type="entry name" value="DNA Cyclobutane Dipyrimidine Photolyase, subunit A, domain 3"/>
    <property type="match status" value="1"/>
</dbReference>
<keyword evidence="1 3" id="KW-0285">Flavoprotein</keyword>
<gene>
    <name evidence="7" type="ORF">EV189_3409</name>
</gene>
<evidence type="ECO:0000259" key="6">
    <source>
        <dbReference type="Pfam" id="PF03441"/>
    </source>
</evidence>
<feature type="site" description="Electron transfer via tryptophanyl radical" evidence="4">
    <location>
        <position position="205"/>
    </location>
</feature>
<dbReference type="InterPro" id="IPR036134">
    <property type="entry name" value="Crypto/Photolyase_FAD-like_sf"/>
</dbReference>
<dbReference type="RefSeq" id="WP_231116503.1">
    <property type="nucleotide sequence ID" value="NZ_SGXD01000005.1"/>
</dbReference>
<evidence type="ECO:0000313" key="7">
    <source>
        <dbReference type="EMBL" id="RZS79930.1"/>
    </source>
</evidence>
<evidence type="ECO:0000256" key="3">
    <source>
        <dbReference type="PIRSR" id="PIRSR602081-1"/>
    </source>
</evidence>
<sequence length="395" mass="43800">MPLLPAPPTGRDDVVDWVREHLGHLSCDEVRPSRIRGGQAAADAALAALDVTGYASRRSTVLPAGSRGASGLSPYIRHGLLDLPTVWDAVEHAPARDRGKFRDELLWQEYARHLYARIGRATAQPLRFGPPRVDEPWAREPWPQEMACMAATTAELREDGWLVNQTRMWLSSQYTVRAGGDWREGAQEMYRHLLDGSPAANRLGWQWTVGTGTGKVYGFSRWQVEKRAPGLCRSCPLQRACPVQDWPTAQSGPRVSAPEGLRDGLTDGGPVEPVVTGGAEAVWLTAESLGDRDPARRARPDLPSVFVFDEPLLARLRLSGKRLVFLAEALAELGAEVRLGDPVVELRGRRLATTWTYVPGWKVRSRRLEVVATYPWPWLRRPGAGSLQSFSAWAR</sequence>
<dbReference type="AlphaFoldDB" id="A0A4Q7NAV1"/>
<dbReference type="GO" id="GO:0071949">
    <property type="term" value="F:FAD binding"/>
    <property type="evidence" value="ECO:0007669"/>
    <property type="project" value="TreeGrafter"/>
</dbReference>
<evidence type="ECO:0000256" key="4">
    <source>
        <dbReference type="PIRSR" id="PIRSR602081-2"/>
    </source>
</evidence>
<feature type="binding site" evidence="3">
    <location>
        <position position="101"/>
    </location>
    <ligand>
        <name>FAD</name>
        <dbReference type="ChEBI" id="CHEBI:57692"/>
    </ligand>
</feature>
<feature type="site" description="Electron transfer via tryptophanyl radical" evidence="4">
    <location>
        <position position="182"/>
    </location>
</feature>
<evidence type="ECO:0000313" key="8">
    <source>
        <dbReference type="Proteomes" id="UP000293638"/>
    </source>
</evidence>
<feature type="binding site" evidence="3">
    <location>
        <position position="54"/>
    </location>
    <ligand>
        <name>FAD</name>
        <dbReference type="ChEBI" id="CHEBI:57692"/>
    </ligand>
</feature>
<proteinExistence type="predicted"/>
<dbReference type="Pfam" id="PF03441">
    <property type="entry name" value="FAD_binding_7"/>
    <property type="match status" value="1"/>
</dbReference>
<keyword evidence="2 3" id="KW-0274">FAD</keyword>
<dbReference type="EMBL" id="SGXD01000005">
    <property type="protein sequence ID" value="RZS79930.1"/>
    <property type="molecule type" value="Genomic_DNA"/>
</dbReference>
<reference evidence="7 8" key="1">
    <citation type="submission" date="2019-02" db="EMBL/GenBank/DDBJ databases">
        <title>Genomic Encyclopedia of Type Strains, Phase IV (KMG-IV): sequencing the most valuable type-strain genomes for metagenomic binning, comparative biology and taxonomic classification.</title>
        <authorList>
            <person name="Goeker M."/>
        </authorList>
    </citation>
    <scope>NUCLEOTIDE SEQUENCE [LARGE SCALE GENOMIC DNA]</scope>
    <source>
        <strain evidence="7 8">DSM 45622</strain>
    </source>
</reference>
<evidence type="ECO:0000256" key="5">
    <source>
        <dbReference type="SAM" id="MobiDB-lite"/>
    </source>
</evidence>
<comment type="caution">
    <text evidence="7">The sequence shown here is derived from an EMBL/GenBank/DDBJ whole genome shotgun (WGS) entry which is preliminary data.</text>
</comment>
<feature type="region of interest" description="Disordered" evidence="5">
    <location>
        <begin position="246"/>
        <end position="265"/>
    </location>
</feature>
<feature type="domain" description="Cryptochrome/DNA photolyase FAD-binding" evidence="6">
    <location>
        <begin position="103"/>
        <end position="216"/>
    </location>
</feature>
<dbReference type="SUPFAM" id="SSF48173">
    <property type="entry name" value="Cryptochrome/photolyase FAD-binding domain"/>
    <property type="match status" value="1"/>
</dbReference>
<comment type="cofactor">
    <cofactor evidence="3">
        <name>FAD</name>
        <dbReference type="ChEBI" id="CHEBI:57692"/>
    </cofactor>
    <text evidence="3">Binds 1 FAD per subunit.</text>
</comment>
<name>A0A4Q7NAV1_9ACTN</name>
<dbReference type="Gene3D" id="1.25.40.80">
    <property type="match status" value="1"/>
</dbReference>
<dbReference type="GO" id="GO:0003904">
    <property type="term" value="F:deoxyribodipyrimidine photo-lyase activity"/>
    <property type="evidence" value="ECO:0007669"/>
    <property type="project" value="TreeGrafter"/>
</dbReference>
<dbReference type="InterPro" id="IPR005101">
    <property type="entry name" value="Cryptochr/Photolyase_FAD-bd"/>
</dbReference>
<protein>
    <submittedName>
        <fullName evidence="7">Deoxyribodipyrimidine photo-lyase</fullName>
    </submittedName>
</protein>
<evidence type="ECO:0000256" key="1">
    <source>
        <dbReference type="ARBA" id="ARBA00022630"/>
    </source>
</evidence>
<keyword evidence="7" id="KW-0456">Lyase</keyword>
<dbReference type="GO" id="GO:0003677">
    <property type="term" value="F:DNA binding"/>
    <property type="evidence" value="ECO:0007669"/>
    <property type="project" value="TreeGrafter"/>
</dbReference>
<dbReference type="PANTHER" id="PTHR11455">
    <property type="entry name" value="CRYPTOCHROME"/>
    <property type="match status" value="1"/>
</dbReference>